<protein>
    <submittedName>
        <fullName evidence="1">Uncharacterized protein</fullName>
    </submittedName>
</protein>
<reference evidence="1 2" key="1">
    <citation type="submission" date="2016-12" db="EMBL/GenBank/DDBJ databases">
        <title>Draft genome sequence of Fusarium oxysporum causing rot on Narcissus.</title>
        <authorList>
            <person name="Armitage A.D."/>
            <person name="Taylor A."/>
            <person name="Clarkson J.P."/>
            <person name="Harrison R.J."/>
            <person name="Jackson A.C."/>
        </authorList>
    </citation>
    <scope>NUCLEOTIDE SEQUENCE [LARGE SCALE GENOMIC DNA]</scope>
    <source>
        <strain evidence="1 2">N139</strain>
    </source>
</reference>
<dbReference type="SUPFAM" id="SSF51905">
    <property type="entry name" value="FAD/NAD(P)-binding domain"/>
    <property type="match status" value="1"/>
</dbReference>
<gene>
    <name evidence="1" type="ORF">BFJ63_vAg19875</name>
</gene>
<sequence length="109" mass="12038">MRVAVIGGGPSGLVTLKYLARAHLSLDCDAIEARLFELEDSIGGAFTHRAYEDAEVRICHIFMPGTTCTTTARNFVYGLALSWEPRFATYKAALLKATWLNMLRRAAKS</sequence>
<dbReference type="Pfam" id="PF13450">
    <property type="entry name" value="NAD_binding_8"/>
    <property type="match status" value="1"/>
</dbReference>
<proteinExistence type="predicted"/>
<name>A0A4Q2USV4_FUSOX</name>
<evidence type="ECO:0000313" key="1">
    <source>
        <dbReference type="EMBL" id="RYC77251.1"/>
    </source>
</evidence>
<dbReference type="Proteomes" id="UP000290540">
    <property type="component" value="Unassembled WGS sequence"/>
</dbReference>
<dbReference type="InterPro" id="IPR036188">
    <property type="entry name" value="FAD/NAD-bd_sf"/>
</dbReference>
<dbReference type="EMBL" id="MQTW01002586">
    <property type="protein sequence ID" value="RYC77251.1"/>
    <property type="molecule type" value="Genomic_DNA"/>
</dbReference>
<dbReference type="Gene3D" id="3.50.50.60">
    <property type="entry name" value="FAD/NAD(P)-binding domain"/>
    <property type="match status" value="1"/>
</dbReference>
<organism evidence="1 2">
    <name type="scientific">Fusarium oxysporum f. sp. narcissi</name>
    <dbReference type="NCBI Taxonomy" id="451672"/>
    <lineage>
        <taxon>Eukaryota</taxon>
        <taxon>Fungi</taxon>
        <taxon>Dikarya</taxon>
        <taxon>Ascomycota</taxon>
        <taxon>Pezizomycotina</taxon>
        <taxon>Sordariomycetes</taxon>
        <taxon>Hypocreomycetidae</taxon>
        <taxon>Hypocreales</taxon>
        <taxon>Nectriaceae</taxon>
        <taxon>Fusarium</taxon>
        <taxon>Fusarium oxysporum species complex</taxon>
    </lineage>
</organism>
<evidence type="ECO:0000313" key="2">
    <source>
        <dbReference type="Proteomes" id="UP000290540"/>
    </source>
</evidence>
<accession>A0A4Q2USV4</accession>
<dbReference type="AlphaFoldDB" id="A0A4Q2USV4"/>
<comment type="caution">
    <text evidence="1">The sequence shown here is derived from an EMBL/GenBank/DDBJ whole genome shotgun (WGS) entry which is preliminary data.</text>
</comment>